<dbReference type="OrthoDB" id="5604710at2"/>
<dbReference type="Proteomes" id="UP000182521">
    <property type="component" value="Chromosome"/>
</dbReference>
<keyword evidence="2" id="KW-1185">Reference proteome</keyword>
<evidence type="ECO:0000313" key="2">
    <source>
        <dbReference type="Proteomes" id="UP000182521"/>
    </source>
</evidence>
<sequence>MNAVNFNKLYSDFQNFFTLCHYTDDALKKEVLDRAHQEKDCNNFNFYFRGIVFKFEINNEDIKYVGYEK</sequence>
<accession>A0A1J0KVM5</accession>
<evidence type="ECO:0000313" key="1">
    <source>
        <dbReference type="EMBL" id="APC97722.1"/>
    </source>
</evidence>
<reference evidence="2" key="1">
    <citation type="submission" date="2014-10" db="EMBL/GenBank/DDBJ databases">
        <authorList>
            <person name="Kuske C.R."/>
            <person name="Challacombe J.F."/>
            <person name="Daligault H.E."/>
            <person name="Davenport K.W."/>
            <person name="Johnson S.L."/>
            <person name="Siddaramappa S."/>
            <person name="Petersen J.M."/>
        </authorList>
    </citation>
    <scope>NUCLEOTIDE SEQUENCE [LARGE SCALE GENOMIC DNA]</scope>
    <source>
        <strain evidence="2">CA97-1460</strain>
    </source>
</reference>
<gene>
    <name evidence="1" type="ORF">KX01_1791</name>
</gene>
<name>A0A1J0KVM5_9GAMM</name>
<dbReference type="AlphaFoldDB" id="A0A1J0KVM5"/>
<dbReference type="EMBL" id="CP009654">
    <property type="protein sequence ID" value="APC97722.1"/>
    <property type="molecule type" value="Genomic_DNA"/>
</dbReference>
<dbReference type="STRING" id="1542390.KX01_1791"/>
<protein>
    <submittedName>
        <fullName evidence="1">Uncharacterized protein</fullName>
    </submittedName>
</protein>
<organism evidence="1 2">
    <name type="scientific">Francisella frigiditurris</name>
    <dbReference type="NCBI Taxonomy" id="1542390"/>
    <lineage>
        <taxon>Bacteria</taxon>
        <taxon>Pseudomonadati</taxon>
        <taxon>Pseudomonadota</taxon>
        <taxon>Gammaproteobacteria</taxon>
        <taxon>Thiotrichales</taxon>
        <taxon>Francisellaceae</taxon>
        <taxon>Francisella</taxon>
    </lineage>
</organism>
<dbReference type="RefSeq" id="WP_071664642.1">
    <property type="nucleotide sequence ID" value="NZ_CP009654.1"/>
</dbReference>
<proteinExistence type="predicted"/>
<dbReference type="KEGG" id="frc:KX01_1791"/>